<dbReference type="PANTHER" id="PTHR40266:SF2">
    <property type="entry name" value="TOXIN HIGB-1"/>
    <property type="match status" value="1"/>
</dbReference>
<organism evidence="1 2">
    <name type="scientific">Mycolicibacterium tusciae</name>
    <dbReference type="NCBI Taxonomy" id="75922"/>
    <lineage>
        <taxon>Bacteria</taxon>
        <taxon>Bacillati</taxon>
        <taxon>Actinomycetota</taxon>
        <taxon>Actinomycetes</taxon>
        <taxon>Mycobacteriales</taxon>
        <taxon>Mycobacteriaceae</taxon>
        <taxon>Mycolicibacterium</taxon>
    </lineage>
</organism>
<dbReference type="AlphaFoldDB" id="A0A1X0JQR5"/>
<dbReference type="InterPro" id="IPR035093">
    <property type="entry name" value="RelE/ParE_toxin_dom_sf"/>
</dbReference>
<dbReference type="Proteomes" id="UP000192411">
    <property type="component" value="Unassembled WGS sequence"/>
</dbReference>
<dbReference type="Gene3D" id="3.30.2310.20">
    <property type="entry name" value="RelE-like"/>
    <property type="match status" value="1"/>
</dbReference>
<reference evidence="1 2" key="1">
    <citation type="submission" date="2017-02" db="EMBL/GenBank/DDBJ databases">
        <title>The new phylogeny of genus Mycobacterium.</title>
        <authorList>
            <person name="Tortoli E."/>
            <person name="Trovato A."/>
            <person name="Cirillo D.M."/>
        </authorList>
    </citation>
    <scope>NUCLEOTIDE SEQUENCE [LARGE SCALE GENOMIC DNA]</scope>
    <source>
        <strain evidence="1 2">DSM 44338</strain>
    </source>
</reference>
<proteinExistence type="predicted"/>
<dbReference type="RefSeq" id="WP_083126115.1">
    <property type="nucleotide sequence ID" value="NZ_MVIM01000006.1"/>
</dbReference>
<dbReference type="PANTHER" id="PTHR40266">
    <property type="entry name" value="TOXIN HIGB-1"/>
    <property type="match status" value="1"/>
</dbReference>
<protein>
    <submittedName>
        <fullName evidence="1">Plasmid maintenance system killer protein</fullName>
    </submittedName>
</protein>
<keyword evidence="2" id="KW-1185">Reference proteome</keyword>
<dbReference type="SUPFAM" id="SSF143011">
    <property type="entry name" value="RelE-like"/>
    <property type="match status" value="1"/>
</dbReference>
<name>A0A1X0JQR5_9MYCO</name>
<dbReference type="EMBL" id="MVIM01000006">
    <property type="protein sequence ID" value="ORB65214.1"/>
    <property type="molecule type" value="Genomic_DNA"/>
</dbReference>
<dbReference type="OrthoDB" id="9801102at2"/>
<evidence type="ECO:0000313" key="2">
    <source>
        <dbReference type="Proteomes" id="UP000192411"/>
    </source>
</evidence>
<evidence type="ECO:0000313" key="1">
    <source>
        <dbReference type="EMBL" id="ORB65214.1"/>
    </source>
</evidence>
<dbReference type="InterPro" id="IPR007711">
    <property type="entry name" value="HigB-1"/>
</dbReference>
<comment type="caution">
    <text evidence="1">The sequence shown here is derived from an EMBL/GenBank/DDBJ whole genome shotgun (WGS) entry which is preliminary data.</text>
</comment>
<gene>
    <name evidence="1" type="ORF">BST47_14020</name>
</gene>
<sequence length="95" mass="10782">MIRSFSDGDTQKIWELRCPRGISQELAKAARRKLQLLDAAENINDLRVPPGNRLEKLTAKGGREGQHSIRVNDQYRICFAWSNGGADDVELTDYH</sequence>
<accession>A0A1X0JQR5</accession>
<dbReference type="Pfam" id="PF05015">
    <property type="entry name" value="HigB-like_toxin"/>
    <property type="match status" value="1"/>
</dbReference>